<dbReference type="RefSeq" id="WP_154445489.1">
    <property type="nucleotide sequence ID" value="NZ_WIND01000002.1"/>
</dbReference>
<organism evidence="7 8">
    <name type="scientific">Halovulum marinum</name>
    <dbReference type="NCBI Taxonomy" id="2662447"/>
    <lineage>
        <taxon>Bacteria</taxon>
        <taxon>Pseudomonadati</taxon>
        <taxon>Pseudomonadota</taxon>
        <taxon>Alphaproteobacteria</taxon>
        <taxon>Rhodobacterales</taxon>
        <taxon>Paracoccaceae</taxon>
        <taxon>Halovulum</taxon>
    </lineage>
</organism>
<feature type="transmembrane region" description="Helical" evidence="6">
    <location>
        <begin position="167"/>
        <end position="190"/>
    </location>
</feature>
<feature type="binding site" evidence="5">
    <location>
        <position position="198"/>
    </location>
    <ligand>
        <name>Zn(2+)</name>
        <dbReference type="ChEBI" id="CHEBI:29105"/>
    </ligand>
</feature>
<keyword evidence="4 6" id="KW-0472">Membrane</keyword>
<gene>
    <name evidence="7" type="ORF">GE300_05245</name>
</gene>
<dbReference type="AlphaFoldDB" id="A0A6L5YXH0"/>
<keyword evidence="5" id="KW-0479">Metal-binding</keyword>
<evidence type="ECO:0000256" key="6">
    <source>
        <dbReference type="SAM" id="Phobius"/>
    </source>
</evidence>
<feature type="transmembrane region" description="Helical" evidence="6">
    <location>
        <begin position="54"/>
        <end position="75"/>
    </location>
</feature>
<feature type="binding site" evidence="5">
    <location>
        <position position="76"/>
    </location>
    <ligand>
        <name>Zn(2+)</name>
        <dbReference type="ChEBI" id="CHEBI:29105"/>
    </ligand>
</feature>
<dbReference type="Proteomes" id="UP000474957">
    <property type="component" value="Unassembled WGS sequence"/>
</dbReference>
<evidence type="ECO:0000256" key="1">
    <source>
        <dbReference type="ARBA" id="ARBA00004141"/>
    </source>
</evidence>
<dbReference type="PANTHER" id="PTHR20855:SF3">
    <property type="entry name" value="LD03007P"/>
    <property type="match status" value="1"/>
</dbReference>
<comment type="caution">
    <text evidence="7">The sequence shown here is derived from an EMBL/GenBank/DDBJ whole genome shotgun (WGS) entry which is preliminary data.</text>
</comment>
<evidence type="ECO:0000313" key="8">
    <source>
        <dbReference type="Proteomes" id="UP000474957"/>
    </source>
</evidence>
<feature type="transmembrane region" description="Helical" evidence="6">
    <location>
        <begin position="140"/>
        <end position="160"/>
    </location>
</feature>
<dbReference type="InterPro" id="IPR004254">
    <property type="entry name" value="AdipoR/HlyIII-related"/>
</dbReference>
<feature type="transmembrane region" description="Helical" evidence="6">
    <location>
        <begin position="95"/>
        <end position="120"/>
    </location>
</feature>
<evidence type="ECO:0000256" key="3">
    <source>
        <dbReference type="ARBA" id="ARBA00022989"/>
    </source>
</evidence>
<evidence type="ECO:0000256" key="2">
    <source>
        <dbReference type="ARBA" id="ARBA00022692"/>
    </source>
</evidence>
<keyword evidence="5" id="KW-0862">Zinc</keyword>
<protein>
    <submittedName>
        <fullName evidence="7">Hly-III family protein</fullName>
    </submittedName>
</protein>
<feature type="transmembrane region" description="Helical" evidence="6">
    <location>
        <begin position="196"/>
        <end position="214"/>
    </location>
</feature>
<comment type="subcellular location">
    <subcellularLocation>
        <location evidence="1">Membrane</location>
        <topology evidence="1">Multi-pass membrane protein</topology>
    </subcellularLocation>
</comment>
<dbReference type="Pfam" id="PF03006">
    <property type="entry name" value="HlyIII"/>
    <property type="match status" value="1"/>
</dbReference>
<keyword evidence="2 6" id="KW-0812">Transmembrane</keyword>
<name>A0A6L5YXH0_9RHOB</name>
<proteinExistence type="predicted"/>
<feature type="transmembrane region" description="Helical" evidence="6">
    <location>
        <begin position="21"/>
        <end position="48"/>
    </location>
</feature>
<dbReference type="EMBL" id="WIND01000002">
    <property type="protein sequence ID" value="MSU89031.1"/>
    <property type="molecule type" value="Genomic_DNA"/>
</dbReference>
<evidence type="ECO:0000313" key="7">
    <source>
        <dbReference type="EMBL" id="MSU89031.1"/>
    </source>
</evidence>
<keyword evidence="8" id="KW-1185">Reference proteome</keyword>
<dbReference type="GO" id="GO:0016020">
    <property type="term" value="C:membrane"/>
    <property type="evidence" value="ECO:0007669"/>
    <property type="project" value="UniProtKB-SubCell"/>
</dbReference>
<sequence length="231" mass="24918">MKALFKERPFTCRTYSRAERLSDAAIHIVGVVSAIVAAGVLITLAFSWRPEPAVRIGAVIYGLCLLLMLAASAAYHMTPWQEWKETLRRLDQSAIYVKIAGTYTPFALLAGTLPLLIGIWGAAAAGLSLRVFAPNRAVPVALALYLLMGWAGVLVGDALLDSLSPKALLLMLSSGVIYTVGVVFYLWDALPFHNTIWHAFVLVGTAVMYVAMLLQFAEFPAAIPPAAVMPS</sequence>
<dbReference type="PANTHER" id="PTHR20855">
    <property type="entry name" value="ADIPOR/PROGESTIN RECEPTOR-RELATED"/>
    <property type="match status" value="1"/>
</dbReference>
<dbReference type="GO" id="GO:0046872">
    <property type="term" value="F:metal ion binding"/>
    <property type="evidence" value="ECO:0007669"/>
    <property type="project" value="UniProtKB-KW"/>
</dbReference>
<keyword evidence="3 6" id="KW-1133">Transmembrane helix</keyword>
<evidence type="ECO:0000256" key="4">
    <source>
        <dbReference type="ARBA" id="ARBA00023136"/>
    </source>
</evidence>
<evidence type="ECO:0000256" key="5">
    <source>
        <dbReference type="PIRSR" id="PIRSR604254-1"/>
    </source>
</evidence>
<accession>A0A6L5YXH0</accession>
<reference evidence="7 8" key="1">
    <citation type="submission" date="2019-10" db="EMBL/GenBank/DDBJ databases">
        <title>Cognatihalovulum marinum gen. nov. sp. nov., a new member of the family Rhodobacteraceae isolated from deep seawater of the Northwest Indian Ocean.</title>
        <authorList>
            <person name="Ruan C."/>
            <person name="Wang J."/>
            <person name="Zheng X."/>
            <person name="Song L."/>
            <person name="Zhu Y."/>
            <person name="Huang Y."/>
            <person name="Lu Z."/>
            <person name="Du W."/>
            <person name="Huang L."/>
            <person name="Dai X."/>
        </authorList>
    </citation>
    <scope>NUCLEOTIDE SEQUENCE [LARGE SCALE GENOMIC DNA]</scope>
    <source>
        <strain evidence="7 8">2CG4</strain>
    </source>
</reference>